<protein>
    <submittedName>
        <fullName evidence="1">NAD(P)/FAD-dependent oxidoreductase</fullName>
    </submittedName>
</protein>
<name>A0ABT5EA45_9BACT</name>
<dbReference type="RefSeq" id="WP_272091247.1">
    <property type="nucleotide sequence ID" value="NZ_JAQNDL010000004.1"/>
</dbReference>
<dbReference type="InterPro" id="IPR036188">
    <property type="entry name" value="FAD/NAD-bd_sf"/>
</dbReference>
<dbReference type="EMBL" id="JAQNDL010000004">
    <property type="protein sequence ID" value="MDC0722707.1"/>
    <property type="molecule type" value="Genomic_DNA"/>
</dbReference>
<evidence type="ECO:0000313" key="1">
    <source>
        <dbReference type="EMBL" id="MDC0722707.1"/>
    </source>
</evidence>
<proteinExistence type="predicted"/>
<keyword evidence="2" id="KW-1185">Reference proteome</keyword>
<sequence length="399" mass="44076">MHDVLIVGAGPAGSTAANLLAQAGVRAVTLDRDVFPRFHIGESLLPIDLPIFARLGVAMDRTRWQYKQGAEFIDERTGEYAFFSFADGLDGTPAHAWQVDRAAFDKMLADVAVSRGADIRFRERVTDIAIADDHVRVTSDRGEHRARFLLDCTGQDAMLGRGARTIAPLHELGRAAVFCHFDDLAPDVRQELGDQGNIKVLIVEDGWHWLIPMHGGRLSVGLVKWRGKLDDDAFEAALAASPLCRRLTAGARRSDTRTIRNWSYKNTRPSGPRWACVGDACAFLDPVFSSGVSLAMLGAERTVDALVPALAAGREGAADLMAPVHASMEVAYVSFEQLIRRFYHTRMVSHLFFARTPDPMLRKGLISMLAGDVWRDDNPFQDMLRGSRVQPQRVTTPNE</sequence>
<dbReference type="Gene3D" id="3.50.50.60">
    <property type="entry name" value="FAD/NAD(P)-binding domain"/>
    <property type="match status" value="1"/>
</dbReference>
<dbReference type="PANTHER" id="PTHR43747">
    <property type="entry name" value="FAD-BINDING PROTEIN"/>
    <property type="match status" value="1"/>
</dbReference>
<dbReference type="SUPFAM" id="SSF51905">
    <property type="entry name" value="FAD/NAD(P)-binding domain"/>
    <property type="match status" value="1"/>
</dbReference>
<dbReference type="PRINTS" id="PR00420">
    <property type="entry name" value="RNGMNOXGNASE"/>
</dbReference>
<dbReference type="InterPro" id="IPR006905">
    <property type="entry name" value="Flavin_halogenase"/>
</dbReference>
<dbReference type="PANTHER" id="PTHR43747:SF1">
    <property type="entry name" value="SLR1998 PROTEIN"/>
    <property type="match status" value="1"/>
</dbReference>
<comment type="caution">
    <text evidence="1">The sequence shown here is derived from an EMBL/GenBank/DDBJ whole genome shotgun (WGS) entry which is preliminary data.</text>
</comment>
<dbReference type="Proteomes" id="UP001221686">
    <property type="component" value="Unassembled WGS sequence"/>
</dbReference>
<evidence type="ECO:0000313" key="2">
    <source>
        <dbReference type="Proteomes" id="UP001221686"/>
    </source>
</evidence>
<gene>
    <name evidence="1" type="ORF">POL25_37810</name>
</gene>
<reference evidence="1 2" key="1">
    <citation type="submission" date="2022-11" db="EMBL/GenBank/DDBJ databases">
        <title>Minimal conservation of predation-associated metabolite biosynthetic gene clusters underscores biosynthetic potential of Myxococcota including descriptions for ten novel species: Archangium lansinium sp. nov., Myxococcus landrumus sp. nov., Nannocystis bai.</title>
        <authorList>
            <person name="Ahearne A."/>
            <person name="Stevens C."/>
            <person name="Dowd S."/>
        </authorList>
    </citation>
    <scope>NUCLEOTIDE SEQUENCE [LARGE SCALE GENOMIC DNA]</scope>
    <source>
        <strain evidence="1 2">BB15-2</strain>
    </source>
</reference>
<dbReference type="InterPro" id="IPR050816">
    <property type="entry name" value="Flavin-dep_Halogenase_NPB"/>
</dbReference>
<accession>A0ABT5EA45</accession>
<dbReference type="Pfam" id="PF04820">
    <property type="entry name" value="Trp_halogenase"/>
    <property type="match status" value="2"/>
</dbReference>
<organism evidence="1 2">
    <name type="scientific">Nannocystis bainbridge</name>
    <dbReference type="NCBI Taxonomy" id="2995303"/>
    <lineage>
        <taxon>Bacteria</taxon>
        <taxon>Pseudomonadati</taxon>
        <taxon>Myxococcota</taxon>
        <taxon>Polyangia</taxon>
        <taxon>Nannocystales</taxon>
        <taxon>Nannocystaceae</taxon>
        <taxon>Nannocystis</taxon>
    </lineage>
</organism>